<reference evidence="7 8" key="1">
    <citation type="submission" date="2021-03" db="EMBL/GenBank/DDBJ databases">
        <title>Genomic Encyclopedia of Type Strains, Phase IV (KMG-IV): sequencing the most valuable type-strain genomes for metagenomic binning, comparative biology and taxonomic classification.</title>
        <authorList>
            <person name="Goeker M."/>
        </authorList>
    </citation>
    <scope>NUCLEOTIDE SEQUENCE [LARGE SCALE GENOMIC DNA]</scope>
    <source>
        <strain evidence="7 8">DSM 14349</strain>
    </source>
</reference>
<protein>
    <recommendedName>
        <fullName evidence="6">Acid sugar phosphatase</fullName>
        <ecNumber evidence="6">3.1.3.-</ecNumber>
    </recommendedName>
</protein>
<dbReference type="NCBIfam" id="TIGR01460">
    <property type="entry name" value="HAD-SF-IIA"/>
    <property type="match status" value="1"/>
</dbReference>
<dbReference type="PANTHER" id="PTHR19288">
    <property type="entry name" value="4-NITROPHENYLPHOSPHATASE-RELATED"/>
    <property type="match status" value="1"/>
</dbReference>
<dbReference type="Proteomes" id="UP001519272">
    <property type="component" value="Unassembled WGS sequence"/>
</dbReference>
<dbReference type="Pfam" id="PF13344">
    <property type="entry name" value="Hydrolase_6"/>
    <property type="match status" value="1"/>
</dbReference>
<accession>A0ABS4FX23</accession>
<evidence type="ECO:0000256" key="1">
    <source>
        <dbReference type="ARBA" id="ARBA00001946"/>
    </source>
</evidence>
<dbReference type="RefSeq" id="WP_210090609.1">
    <property type="nucleotide sequence ID" value="NZ_JAGGKG010000021.1"/>
</dbReference>
<sequence length="262" mass="28377">MASWNAFLIDLDGTLYHGSRIIPHAEQLIHELNHCGKPYLFVTNNSSRTPEEVALHLREMGIPALQEQVCTSAVAAADYIKRTKPAATVAPIGEHGLLTALHEANVSIEWEKPDIVVQGIDRSFTYETLSKAMNWIANGAEFILTNPDLMLPTKEGFAPGAGTLGAAIEAATGKKPTIIGKPSRILMEYAIHKLQLPNEQIAVIGDNMLTDISAGANVGCGTILTLTGVTNAKNLESFEQRTNLKADVICNDLIEVIDLIRQ</sequence>
<name>A0ABS4FX23_9BACL</name>
<dbReference type="EMBL" id="JAGGKG010000021">
    <property type="protein sequence ID" value="MBP1907019.1"/>
    <property type="molecule type" value="Genomic_DNA"/>
</dbReference>
<comment type="similarity">
    <text evidence="2 6">Belongs to the HAD-like hydrolase superfamily. NagD family.</text>
</comment>
<evidence type="ECO:0000256" key="6">
    <source>
        <dbReference type="PIRNR" id="PIRNR000915"/>
    </source>
</evidence>
<keyword evidence="3 6" id="KW-0479">Metal-binding</keyword>
<dbReference type="SUPFAM" id="SSF56784">
    <property type="entry name" value="HAD-like"/>
    <property type="match status" value="1"/>
</dbReference>
<dbReference type="CDD" id="cd07530">
    <property type="entry name" value="HAD_Pase_UmpH-like"/>
    <property type="match status" value="1"/>
</dbReference>
<evidence type="ECO:0000256" key="3">
    <source>
        <dbReference type="ARBA" id="ARBA00022723"/>
    </source>
</evidence>
<dbReference type="InterPro" id="IPR006357">
    <property type="entry name" value="HAD-SF_hydro_IIA"/>
</dbReference>
<comment type="cofactor">
    <cofactor evidence="1 6">
        <name>Mg(2+)</name>
        <dbReference type="ChEBI" id="CHEBI:18420"/>
    </cofactor>
</comment>
<keyword evidence="5 6" id="KW-0460">Magnesium</keyword>
<evidence type="ECO:0000313" key="7">
    <source>
        <dbReference type="EMBL" id="MBP1907019.1"/>
    </source>
</evidence>
<dbReference type="Pfam" id="PF13242">
    <property type="entry name" value="Hydrolase_like"/>
    <property type="match status" value="1"/>
</dbReference>
<dbReference type="PIRSF" id="PIRSF000915">
    <property type="entry name" value="PGP-type_phosphatase"/>
    <property type="match status" value="1"/>
</dbReference>
<dbReference type="Gene3D" id="3.40.50.1000">
    <property type="entry name" value="HAD superfamily/HAD-like"/>
    <property type="match status" value="2"/>
</dbReference>
<evidence type="ECO:0000256" key="2">
    <source>
        <dbReference type="ARBA" id="ARBA00006696"/>
    </source>
</evidence>
<dbReference type="GO" id="GO:0016787">
    <property type="term" value="F:hydrolase activity"/>
    <property type="evidence" value="ECO:0007669"/>
    <property type="project" value="UniProtKB-KW"/>
</dbReference>
<keyword evidence="8" id="KW-1185">Reference proteome</keyword>
<dbReference type="PANTHER" id="PTHR19288:SF46">
    <property type="entry name" value="HALOACID DEHALOGENASE-LIKE HYDROLASE DOMAIN-CONTAINING PROTEIN 2"/>
    <property type="match status" value="1"/>
</dbReference>
<proteinExistence type="inferred from homology"/>
<dbReference type="SFLD" id="SFLDS00003">
    <property type="entry name" value="Haloacid_Dehalogenase"/>
    <property type="match status" value="1"/>
</dbReference>
<dbReference type="InterPro" id="IPR006354">
    <property type="entry name" value="HAD-SF_hydro_IIA_hyp1"/>
</dbReference>
<keyword evidence="4 7" id="KW-0378">Hydrolase</keyword>
<evidence type="ECO:0000313" key="8">
    <source>
        <dbReference type="Proteomes" id="UP001519272"/>
    </source>
</evidence>
<evidence type="ECO:0000256" key="5">
    <source>
        <dbReference type="ARBA" id="ARBA00022842"/>
    </source>
</evidence>
<comment type="caution">
    <text evidence="7">The sequence shown here is derived from an EMBL/GenBank/DDBJ whole genome shotgun (WGS) entry which is preliminary data.</text>
</comment>
<dbReference type="InterPro" id="IPR036412">
    <property type="entry name" value="HAD-like_sf"/>
</dbReference>
<dbReference type="EC" id="3.1.3.-" evidence="6"/>
<dbReference type="NCBIfam" id="TIGR01457">
    <property type="entry name" value="HAD-SF-IIA-hyp2"/>
    <property type="match status" value="1"/>
</dbReference>
<dbReference type="InterPro" id="IPR023214">
    <property type="entry name" value="HAD_sf"/>
</dbReference>
<comment type="function">
    <text evidence="6">Catalyzes the dephosphorylation of 2-6 carbon acid sugars in vitro.</text>
</comment>
<organism evidence="7 8">
    <name type="scientific">Paenibacillus turicensis</name>
    <dbReference type="NCBI Taxonomy" id="160487"/>
    <lineage>
        <taxon>Bacteria</taxon>
        <taxon>Bacillati</taxon>
        <taxon>Bacillota</taxon>
        <taxon>Bacilli</taxon>
        <taxon>Bacillales</taxon>
        <taxon>Paenibacillaceae</taxon>
        <taxon>Paenibacillus</taxon>
    </lineage>
</organism>
<dbReference type="SFLD" id="SFLDG01139">
    <property type="entry name" value="C2.A:_Pyridoxal_Phosphate_Phos"/>
    <property type="match status" value="1"/>
</dbReference>
<evidence type="ECO:0000256" key="4">
    <source>
        <dbReference type="ARBA" id="ARBA00022801"/>
    </source>
</evidence>
<gene>
    <name evidence="7" type="ORF">J2Z32_003684</name>
</gene>